<protein>
    <recommendedName>
        <fullName evidence="5">Type IV secretion system protein</fullName>
    </recommendedName>
</protein>
<feature type="region of interest" description="Disordered" evidence="1">
    <location>
        <begin position="409"/>
        <end position="458"/>
    </location>
</feature>
<feature type="transmembrane region" description="Helical" evidence="2">
    <location>
        <begin position="117"/>
        <end position="138"/>
    </location>
</feature>
<keyword evidence="4" id="KW-1185">Reference proteome</keyword>
<name>A0A853BYM7_9ACTN</name>
<feature type="transmembrane region" description="Helical" evidence="2">
    <location>
        <begin position="277"/>
        <end position="296"/>
    </location>
</feature>
<evidence type="ECO:0008006" key="5">
    <source>
        <dbReference type="Google" id="ProtNLM"/>
    </source>
</evidence>
<feature type="region of interest" description="Disordered" evidence="1">
    <location>
        <begin position="515"/>
        <end position="544"/>
    </location>
</feature>
<keyword evidence="2" id="KW-1133">Transmembrane helix</keyword>
<evidence type="ECO:0000313" key="4">
    <source>
        <dbReference type="Proteomes" id="UP000530424"/>
    </source>
</evidence>
<keyword evidence="2" id="KW-0812">Transmembrane</keyword>
<evidence type="ECO:0000256" key="2">
    <source>
        <dbReference type="SAM" id="Phobius"/>
    </source>
</evidence>
<gene>
    <name evidence="3" type="ORF">HNR19_000290</name>
</gene>
<feature type="transmembrane region" description="Helical" evidence="2">
    <location>
        <begin position="93"/>
        <end position="111"/>
    </location>
</feature>
<comment type="caution">
    <text evidence="3">The sequence shown here is derived from an EMBL/GenBank/DDBJ whole genome shotgun (WGS) entry which is preliminary data.</text>
</comment>
<dbReference type="RefSeq" id="WP_179666222.1">
    <property type="nucleotide sequence ID" value="NZ_JACCFP010000001.1"/>
</dbReference>
<dbReference type="AlphaFoldDB" id="A0A853BYM7"/>
<feature type="compositionally biased region" description="Polar residues" evidence="1">
    <location>
        <begin position="423"/>
        <end position="438"/>
    </location>
</feature>
<proteinExistence type="predicted"/>
<feature type="transmembrane region" description="Helical" evidence="2">
    <location>
        <begin position="302"/>
        <end position="326"/>
    </location>
</feature>
<feature type="transmembrane region" description="Helical" evidence="2">
    <location>
        <begin position="369"/>
        <end position="387"/>
    </location>
</feature>
<dbReference type="EMBL" id="JACCFP010000001">
    <property type="protein sequence ID" value="NYI99591.1"/>
    <property type="molecule type" value="Genomic_DNA"/>
</dbReference>
<organism evidence="3 4">
    <name type="scientific">Nocardioides thalensis</name>
    <dbReference type="NCBI Taxonomy" id="1914755"/>
    <lineage>
        <taxon>Bacteria</taxon>
        <taxon>Bacillati</taxon>
        <taxon>Actinomycetota</taxon>
        <taxon>Actinomycetes</taxon>
        <taxon>Propionibacteriales</taxon>
        <taxon>Nocardioidaceae</taxon>
        <taxon>Nocardioides</taxon>
    </lineage>
</organism>
<dbReference type="Proteomes" id="UP000530424">
    <property type="component" value="Unassembled WGS sequence"/>
</dbReference>
<evidence type="ECO:0000313" key="3">
    <source>
        <dbReference type="EMBL" id="NYI99591.1"/>
    </source>
</evidence>
<evidence type="ECO:0000256" key="1">
    <source>
        <dbReference type="SAM" id="MobiDB-lite"/>
    </source>
</evidence>
<feature type="transmembrane region" description="Helical" evidence="2">
    <location>
        <begin position="338"/>
        <end position="363"/>
    </location>
</feature>
<keyword evidence="2" id="KW-0472">Membrane</keyword>
<feature type="compositionally biased region" description="Basic and acidic residues" evidence="1">
    <location>
        <begin position="532"/>
        <end position="542"/>
    </location>
</feature>
<accession>A0A853BYM7</accession>
<sequence>MNDEPSFGEHGDQSLQSAYGTTPQVWNYDNGCTPGAGIMPSVGAALTNISFDISGALSGWTQALLESVIAPDWAEPLDEPVAEATTAVANGTWTPWLVLVMTVVAVVVLFRSREGHLSGAITATAWALLVLLAVSWVVSYPTESVEAVDGTVRSAVVQIGDGFSEQESSGDTEEERALSSVDQQIGLVVETVQYQTWLKTVFGSADSEVAEKYGPATFIATHFTWDEWETYNEDPDGAGAEMLERKADSFKAIAEAVKDEDPAAYKYFTGSQWGSRLSAGAISVLVMFVVCAFLLVAGLTVLAAFAVIRLLVPFTPALGVVFLLDVARERAIDVFRRVGGVLVMGPAYFVASLVLLRFYGALLTADMPFLLRFAFVLALSVIAWRLLKPASSLTRMRVPGLAQVRRYARARQSGGSEPATAEPQPSTGETAAMPSTSYRPVFTGGSSEPVAAPELMPGTFVDRPEPEIVVVRKRDPDALEAPSGPGAHRRTVLAVSERRGPELTAPARAARIVADGQREAEPTANAPRRRIDRLQPEPRRVNESNLILDDQGNRVFVVYEPAGAGH</sequence>
<reference evidence="3 4" key="1">
    <citation type="submission" date="2020-07" db="EMBL/GenBank/DDBJ databases">
        <title>Sequencing the genomes of 1000 actinobacteria strains.</title>
        <authorList>
            <person name="Klenk H.-P."/>
        </authorList>
    </citation>
    <scope>NUCLEOTIDE SEQUENCE [LARGE SCALE GENOMIC DNA]</scope>
    <source>
        <strain evidence="3 4">DSM 103833</strain>
    </source>
</reference>